<name>A0A4Z2HBF0_9TELE</name>
<reference evidence="2 3" key="1">
    <citation type="submission" date="2019-03" db="EMBL/GenBank/DDBJ databases">
        <title>First draft genome of Liparis tanakae, snailfish: a comprehensive survey of snailfish specific genes.</title>
        <authorList>
            <person name="Kim W."/>
            <person name="Song I."/>
            <person name="Jeong J.-H."/>
            <person name="Kim D."/>
            <person name="Kim S."/>
            <person name="Ryu S."/>
            <person name="Song J.Y."/>
            <person name="Lee S.K."/>
        </authorList>
    </citation>
    <scope>NUCLEOTIDE SEQUENCE [LARGE SCALE GENOMIC DNA]</scope>
    <source>
        <tissue evidence="2">Muscle</tissue>
    </source>
</reference>
<comment type="caution">
    <text evidence="2">The sequence shown here is derived from an EMBL/GenBank/DDBJ whole genome shotgun (WGS) entry which is preliminary data.</text>
</comment>
<keyword evidence="3" id="KW-1185">Reference proteome</keyword>
<accession>A0A4Z2HBF0</accession>
<sequence length="145" mass="16006">MHKGVWSTGAGDIGGRADPSWTGSTTITTFSVYVTDSLVQKKKKKKSPLCEHCAVEESDSHSWRIPSTGGRRAACEGPWARARGQHLFFRKREGGRKRGSYELIRGGPVNPAVLFPFSNPLRRWNEKPGRADLCVPGLNKVEGNE</sequence>
<feature type="region of interest" description="Disordered" evidence="1">
    <location>
        <begin position="1"/>
        <end position="20"/>
    </location>
</feature>
<dbReference type="Proteomes" id="UP000314294">
    <property type="component" value="Unassembled WGS sequence"/>
</dbReference>
<dbReference type="EMBL" id="SRLO01000278">
    <property type="protein sequence ID" value="TNN63217.1"/>
    <property type="molecule type" value="Genomic_DNA"/>
</dbReference>
<gene>
    <name evidence="2" type="ORF">EYF80_026560</name>
</gene>
<protein>
    <submittedName>
        <fullName evidence="2">Uncharacterized protein</fullName>
    </submittedName>
</protein>
<dbReference type="AlphaFoldDB" id="A0A4Z2HBF0"/>
<organism evidence="2 3">
    <name type="scientific">Liparis tanakae</name>
    <name type="common">Tanaka's snailfish</name>
    <dbReference type="NCBI Taxonomy" id="230148"/>
    <lineage>
        <taxon>Eukaryota</taxon>
        <taxon>Metazoa</taxon>
        <taxon>Chordata</taxon>
        <taxon>Craniata</taxon>
        <taxon>Vertebrata</taxon>
        <taxon>Euteleostomi</taxon>
        <taxon>Actinopterygii</taxon>
        <taxon>Neopterygii</taxon>
        <taxon>Teleostei</taxon>
        <taxon>Neoteleostei</taxon>
        <taxon>Acanthomorphata</taxon>
        <taxon>Eupercaria</taxon>
        <taxon>Perciformes</taxon>
        <taxon>Cottioidei</taxon>
        <taxon>Cottales</taxon>
        <taxon>Liparidae</taxon>
        <taxon>Liparis</taxon>
    </lineage>
</organism>
<evidence type="ECO:0000313" key="3">
    <source>
        <dbReference type="Proteomes" id="UP000314294"/>
    </source>
</evidence>
<evidence type="ECO:0000313" key="2">
    <source>
        <dbReference type="EMBL" id="TNN63217.1"/>
    </source>
</evidence>
<proteinExistence type="predicted"/>
<evidence type="ECO:0000256" key="1">
    <source>
        <dbReference type="SAM" id="MobiDB-lite"/>
    </source>
</evidence>